<keyword evidence="3" id="KW-1185">Reference proteome</keyword>
<proteinExistence type="predicted"/>
<dbReference type="Gene3D" id="3.10.450.50">
    <property type="match status" value="1"/>
</dbReference>
<dbReference type="Proteomes" id="UP000030153">
    <property type="component" value="Unassembled WGS sequence"/>
</dbReference>
<dbReference type="SUPFAM" id="SSF103642">
    <property type="entry name" value="Sec-C motif"/>
    <property type="match status" value="1"/>
</dbReference>
<reference evidence="2 3" key="1">
    <citation type="submission" date="2013-08" db="EMBL/GenBank/DDBJ databases">
        <title>Genome of Pontibacillus chungwhensis.</title>
        <authorList>
            <person name="Wang Q."/>
            <person name="Wang G."/>
        </authorList>
    </citation>
    <scope>NUCLEOTIDE SEQUENCE [LARGE SCALE GENOMIC DNA]</scope>
    <source>
        <strain evidence="2 3">BH030062</strain>
    </source>
</reference>
<evidence type="ECO:0000256" key="1">
    <source>
        <dbReference type="SAM" id="Coils"/>
    </source>
</evidence>
<dbReference type="EMBL" id="AVBG01000006">
    <property type="protein sequence ID" value="KGP91507.1"/>
    <property type="molecule type" value="Genomic_DNA"/>
</dbReference>
<dbReference type="AlphaFoldDB" id="A0A0A2UT81"/>
<evidence type="ECO:0008006" key="4">
    <source>
        <dbReference type="Google" id="ProtNLM"/>
    </source>
</evidence>
<sequence length="349" mass="40064">MKINRNDPCTCGSGKKYKKCCGKENATELNANLIRQELNTVQNQIMQFSVDRFSSELQILMADFQAEMEDVEDLKETLTNLYLSWVMIYSPIKDEKTALQWYVEKNGNKLKRQKTRELLNTWGENPPSVFKVGEPVTSEVTTVTDVFTNETYNVLFEEDSTPDEDSLVLGLPILTGDYYEFFLVTFIVQPQLEEKFMSEVDAETFKANPEALKESFPEVIKLTAGLYNTVDASERISWQDDKQKEVLDLFLKSEGMNEITEEEEETATFFWYLYCKRQEPTIRKPEIYAGALEYTLRSHLNEWTPISQKDAAAQYGTSGTSISAKYRDMTTALSDVIDEAHETLQEAAQ</sequence>
<gene>
    <name evidence="2" type="ORF">N780_19605</name>
</gene>
<dbReference type="Pfam" id="PF02810">
    <property type="entry name" value="SEC-C"/>
    <property type="match status" value="1"/>
</dbReference>
<accession>A0A0A2UT81</accession>
<evidence type="ECO:0000313" key="3">
    <source>
        <dbReference type="Proteomes" id="UP000030153"/>
    </source>
</evidence>
<dbReference type="OrthoDB" id="6399948at2"/>
<protein>
    <recommendedName>
        <fullName evidence="4">SEC-C motif-containing protein</fullName>
    </recommendedName>
</protein>
<dbReference type="InterPro" id="IPR004027">
    <property type="entry name" value="SEC_C_motif"/>
</dbReference>
<name>A0A0A2UT81_9BACI</name>
<dbReference type="eggNOG" id="COG3012">
    <property type="taxonomic scope" value="Bacteria"/>
</dbReference>
<organism evidence="2 3">
    <name type="scientific">Pontibacillus chungwhensis BH030062</name>
    <dbReference type="NCBI Taxonomy" id="1385513"/>
    <lineage>
        <taxon>Bacteria</taxon>
        <taxon>Bacillati</taxon>
        <taxon>Bacillota</taxon>
        <taxon>Bacilli</taxon>
        <taxon>Bacillales</taxon>
        <taxon>Bacillaceae</taxon>
        <taxon>Pontibacillus</taxon>
    </lineage>
</organism>
<feature type="coiled-coil region" evidence="1">
    <location>
        <begin position="54"/>
        <end position="81"/>
    </location>
</feature>
<dbReference type="STRING" id="1385513.N780_19605"/>
<evidence type="ECO:0000313" key="2">
    <source>
        <dbReference type="EMBL" id="KGP91507.1"/>
    </source>
</evidence>
<dbReference type="RefSeq" id="WP_036783065.1">
    <property type="nucleotide sequence ID" value="NZ_AVBG01000006.1"/>
</dbReference>
<keyword evidence="1" id="KW-0175">Coiled coil</keyword>
<comment type="caution">
    <text evidence="2">The sequence shown here is derived from an EMBL/GenBank/DDBJ whole genome shotgun (WGS) entry which is preliminary data.</text>
</comment>